<accession>A0A0K2QRJ8</accession>
<proteinExistence type="predicted"/>
<feature type="compositionally biased region" description="Polar residues" evidence="1">
    <location>
        <begin position="31"/>
        <end position="40"/>
    </location>
</feature>
<dbReference type="GeneID" id="26634655"/>
<dbReference type="Proteomes" id="UP000202583">
    <property type="component" value="Segment"/>
</dbReference>
<reference evidence="2 3" key="1">
    <citation type="submission" date="2015-07" db="EMBL/GenBank/DDBJ databases">
        <title>Two Asian jumbo phage RSL2 and RSF1 infecting the phytopathogen Ralstonia solanacearum share common features related to the phi-KZ-like phages.</title>
        <authorList>
            <person name="Kawasaki T."/>
            <person name="Fujie M."/>
            <person name="Chatchawankanphanich O."/>
            <person name="Ogata H."/>
            <person name="Yamada T."/>
        </authorList>
    </citation>
    <scope>NUCLEOTIDE SEQUENCE [LARGE SCALE GENOMIC DNA]</scope>
    <source>
        <strain evidence="2 3">RSF1</strain>
    </source>
</reference>
<sequence length="242" mass="27433">MTYLNMTHRFGGNKKNTPQSHEGQRHRPHTATYSRGGNNHTAHRPPMRPHPMPSVSPADEAAVAEIERIVAEGRQKDLVQFFHGWSRVPHRLGEWELRVNIRKQDEKEVGRTIVAIPLSVRTREIFEQGCLTTLAAAGFNEEDAKRYYKSAWKMKYVWVDSVIAAVKEMIDAYQKTEPLENYEQAGDPRRLASTVSVPKNPYLTSHAHFLVAVEMAKRIIVARQKAATGETPEAATPEEIDV</sequence>
<dbReference type="OrthoDB" id="30790at10239"/>
<feature type="region of interest" description="Disordered" evidence="1">
    <location>
        <begin position="1"/>
        <end position="56"/>
    </location>
</feature>
<evidence type="ECO:0000313" key="2">
    <source>
        <dbReference type="EMBL" id="BAS04986.1"/>
    </source>
</evidence>
<dbReference type="KEGG" id="vg:26634655"/>
<dbReference type="RefSeq" id="YP_009207998.1">
    <property type="nucleotide sequence ID" value="NC_028899.1"/>
</dbReference>
<evidence type="ECO:0000256" key="1">
    <source>
        <dbReference type="SAM" id="MobiDB-lite"/>
    </source>
</evidence>
<organism evidence="2 3">
    <name type="scientific">Ralstonia phage RSF1</name>
    <dbReference type="NCBI Taxonomy" id="1689679"/>
    <lineage>
        <taxon>Viruses</taxon>
        <taxon>Duplodnaviria</taxon>
        <taxon>Heunggongvirae</taxon>
        <taxon>Uroviricota</taxon>
        <taxon>Caudoviricetes</taxon>
        <taxon>Chimalliviridae</taxon>
        <taxon>Chiangmaivirus</taxon>
        <taxon>Chiangmaivirus RSF1</taxon>
    </lineage>
</organism>
<keyword evidence="3" id="KW-1185">Reference proteome</keyword>
<evidence type="ECO:0000313" key="3">
    <source>
        <dbReference type="Proteomes" id="UP000202583"/>
    </source>
</evidence>
<protein>
    <submittedName>
        <fullName evidence="2">Uncharacterized protein</fullName>
    </submittedName>
</protein>
<name>A0A0K2QRJ8_9CAUD</name>
<dbReference type="EMBL" id="AP014927">
    <property type="protein sequence ID" value="BAS04986.1"/>
    <property type="molecule type" value="Genomic_DNA"/>
</dbReference>